<evidence type="ECO:0000256" key="4">
    <source>
        <dbReference type="ARBA" id="ARBA00022679"/>
    </source>
</evidence>
<evidence type="ECO:0000313" key="9">
    <source>
        <dbReference type="Proteomes" id="UP000602653"/>
    </source>
</evidence>
<feature type="site" description="Positions MEP for the nucleophilic attack" evidence="7">
    <location>
        <position position="210"/>
    </location>
</feature>
<proteinExistence type="inferred from homology"/>
<keyword evidence="9" id="KW-1185">Reference proteome</keyword>
<dbReference type="RefSeq" id="WP_204424239.1">
    <property type="nucleotide sequence ID" value="NZ_CP070228.1"/>
</dbReference>
<name>A0ABX7IGE7_9ACTO</name>
<dbReference type="HAMAP" id="MF_00108">
    <property type="entry name" value="IspD"/>
    <property type="match status" value="1"/>
</dbReference>
<dbReference type="InterPro" id="IPR034683">
    <property type="entry name" value="IspD/TarI"/>
</dbReference>
<keyword evidence="4 7" id="KW-0808">Transferase</keyword>
<dbReference type="InterPro" id="IPR001228">
    <property type="entry name" value="IspD"/>
</dbReference>
<organism evidence="8 9">
    <name type="scientific">Arcanobacterium phocisimile</name>
    <dbReference type="NCBI Taxonomy" id="1302235"/>
    <lineage>
        <taxon>Bacteria</taxon>
        <taxon>Bacillati</taxon>
        <taxon>Actinomycetota</taxon>
        <taxon>Actinomycetes</taxon>
        <taxon>Actinomycetales</taxon>
        <taxon>Actinomycetaceae</taxon>
        <taxon>Arcanobacterium</taxon>
    </lineage>
</organism>
<comment type="similarity">
    <text evidence="3 7">Belongs to the IspD/TarI cytidylyltransferase family. IspD subfamily.</text>
</comment>
<dbReference type="NCBIfam" id="TIGR00453">
    <property type="entry name" value="ispD"/>
    <property type="match status" value="1"/>
</dbReference>
<feature type="site" description="Transition state stabilizer" evidence="7">
    <location>
        <position position="22"/>
    </location>
</feature>
<dbReference type="PROSITE" id="PS01295">
    <property type="entry name" value="ISPD"/>
    <property type="match status" value="1"/>
</dbReference>
<feature type="site" description="Transition state stabilizer" evidence="7">
    <location>
        <position position="15"/>
    </location>
</feature>
<dbReference type="EC" id="2.7.7.60" evidence="7"/>
<comment type="function">
    <text evidence="7">Catalyzes the formation of 4-diphosphocytidyl-2-C-methyl-D-erythritol from CTP and 2-C-methyl-D-erythritol 4-phosphate (MEP).</text>
</comment>
<protein>
    <recommendedName>
        <fullName evidence="7">2-C-methyl-D-erythritol 4-phosphate cytidylyltransferase</fullName>
        <ecNumber evidence="7">2.7.7.60</ecNumber>
    </recommendedName>
    <alternativeName>
        <fullName evidence="7">4-diphosphocytidyl-2C-methyl-D-erythritol synthase</fullName>
    </alternativeName>
    <alternativeName>
        <fullName evidence="7">MEP cytidylyltransferase</fullName>
        <shortName evidence="7">MCT</shortName>
    </alternativeName>
</protein>
<dbReference type="GO" id="GO:0050518">
    <property type="term" value="F:2-C-methyl-D-erythritol 4-phosphate cytidylyltransferase activity"/>
    <property type="evidence" value="ECO:0007669"/>
    <property type="project" value="UniProtKB-EC"/>
</dbReference>
<dbReference type="SUPFAM" id="SSF53448">
    <property type="entry name" value="Nucleotide-diphospho-sugar transferases"/>
    <property type="match status" value="1"/>
</dbReference>
<feature type="site" description="Positions MEP for the nucleophilic attack" evidence="7">
    <location>
        <position position="150"/>
    </location>
</feature>
<dbReference type="PANTHER" id="PTHR32125">
    <property type="entry name" value="2-C-METHYL-D-ERYTHRITOL 4-PHOSPHATE CYTIDYLYLTRANSFERASE, CHLOROPLASTIC"/>
    <property type="match status" value="1"/>
</dbReference>
<evidence type="ECO:0000256" key="6">
    <source>
        <dbReference type="ARBA" id="ARBA00023229"/>
    </source>
</evidence>
<evidence type="ECO:0000256" key="2">
    <source>
        <dbReference type="ARBA" id="ARBA00004787"/>
    </source>
</evidence>
<comment type="catalytic activity">
    <reaction evidence="1 7">
        <text>2-C-methyl-D-erythritol 4-phosphate + CTP + H(+) = 4-CDP-2-C-methyl-D-erythritol + diphosphate</text>
        <dbReference type="Rhea" id="RHEA:13429"/>
        <dbReference type="ChEBI" id="CHEBI:15378"/>
        <dbReference type="ChEBI" id="CHEBI:33019"/>
        <dbReference type="ChEBI" id="CHEBI:37563"/>
        <dbReference type="ChEBI" id="CHEBI:57823"/>
        <dbReference type="ChEBI" id="CHEBI:58262"/>
        <dbReference type="EC" id="2.7.7.60"/>
    </reaction>
</comment>
<dbReference type="InterPro" id="IPR018294">
    <property type="entry name" value="ISPD_synthase_CS"/>
</dbReference>
<dbReference type="Gene3D" id="3.90.550.10">
    <property type="entry name" value="Spore Coat Polysaccharide Biosynthesis Protein SpsA, Chain A"/>
    <property type="match status" value="1"/>
</dbReference>
<dbReference type="InterPro" id="IPR029044">
    <property type="entry name" value="Nucleotide-diphossugar_trans"/>
</dbReference>
<dbReference type="Pfam" id="PF01128">
    <property type="entry name" value="IspD"/>
    <property type="match status" value="1"/>
</dbReference>
<evidence type="ECO:0000256" key="1">
    <source>
        <dbReference type="ARBA" id="ARBA00001282"/>
    </source>
</evidence>
<dbReference type="PANTHER" id="PTHR32125:SF4">
    <property type="entry name" value="2-C-METHYL-D-ERYTHRITOL 4-PHOSPHATE CYTIDYLYLTRANSFERASE, CHLOROPLASTIC"/>
    <property type="match status" value="1"/>
</dbReference>
<sequence>MKWSAVIAAAGSGSRLGAQQPKALVELGGRALIVHAVTSMQDAGVSDCIVTAPAGHIAQFQQVFEDAGLRVTLVPGGATRQESVALGLAHVQTPAVLVHDAARCLTPVAMIQRVQQAIESGSRSAIPALPVVDTIKRVSARSTVSETLQRNELRAVQTPQGFLTETLRQAHEFGAQLSASEASAAPDDAALVELMGIDVVVVDGEPEALKITTPFDLVVAQQLYAQRTTSERTN</sequence>
<keyword evidence="5 7" id="KW-0548">Nucleotidyltransferase</keyword>
<accession>A0ABX7IGE7</accession>
<evidence type="ECO:0000313" key="8">
    <source>
        <dbReference type="EMBL" id="QRV02042.1"/>
    </source>
</evidence>
<evidence type="ECO:0000256" key="5">
    <source>
        <dbReference type="ARBA" id="ARBA00022695"/>
    </source>
</evidence>
<gene>
    <name evidence="7" type="primary">ispD</name>
    <name evidence="8" type="ORF">JTE88_08190</name>
</gene>
<keyword evidence="6 7" id="KW-0414">Isoprene biosynthesis</keyword>
<dbReference type="InterPro" id="IPR050088">
    <property type="entry name" value="IspD/TarI_cytidylyltransf_bact"/>
</dbReference>
<dbReference type="Proteomes" id="UP000602653">
    <property type="component" value="Chromosome"/>
</dbReference>
<dbReference type="EMBL" id="CP070228">
    <property type="protein sequence ID" value="QRV02042.1"/>
    <property type="molecule type" value="Genomic_DNA"/>
</dbReference>
<dbReference type="CDD" id="cd02516">
    <property type="entry name" value="CDP-ME_synthetase"/>
    <property type="match status" value="1"/>
</dbReference>
<comment type="pathway">
    <text evidence="2 7">Isoprenoid biosynthesis; isopentenyl diphosphate biosynthesis via DXP pathway; isopentenyl diphosphate from 1-deoxy-D-xylulose 5-phosphate: step 2/6.</text>
</comment>
<evidence type="ECO:0000256" key="3">
    <source>
        <dbReference type="ARBA" id="ARBA00009789"/>
    </source>
</evidence>
<reference evidence="8 9" key="1">
    <citation type="submission" date="2021-02" db="EMBL/GenBank/DDBJ databases">
        <title>Complete Genome Sequence of Arcanobacterium phocisimile strain DSM 26142T from a harbour seal.</title>
        <authorList>
            <person name="Borowiak M."/>
            <person name="Alssahen M."/>
            <person name="Malorny B."/>
            <person name="Laemmler C."/>
            <person name="Siebert U."/>
            <person name="Ploetz M."/>
            <person name="Abdulmawjood A."/>
        </authorList>
    </citation>
    <scope>NUCLEOTIDE SEQUENCE [LARGE SCALE GENOMIC DNA]</scope>
    <source>
        <strain evidence="8 9">DSM 26142</strain>
    </source>
</reference>
<evidence type="ECO:0000256" key="7">
    <source>
        <dbReference type="HAMAP-Rule" id="MF_00108"/>
    </source>
</evidence>